<evidence type="ECO:0000313" key="2">
    <source>
        <dbReference type="EMBL" id="KZM70453.1"/>
    </source>
</evidence>
<dbReference type="EMBL" id="LWGR01000015">
    <property type="protein sequence ID" value="KZM70453.1"/>
    <property type="molecule type" value="Genomic_DNA"/>
</dbReference>
<evidence type="ECO:0000256" key="1">
    <source>
        <dbReference type="SAM" id="Phobius"/>
    </source>
</evidence>
<keyword evidence="1" id="KW-0812">Transmembrane</keyword>
<organism evidence="2 3">
    <name type="scientific">Nocardia terpenica</name>
    <dbReference type="NCBI Taxonomy" id="455432"/>
    <lineage>
        <taxon>Bacteria</taxon>
        <taxon>Bacillati</taxon>
        <taxon>Actinomycetota</taxon>
        <taxon>Actinomycetes</taxon>
        <taxon>Mycobacteriales</taxon>
        <taxon>Nocardiaceae</taxon>
        <taxon>Nocardia</taxon>
    </lineage>
</organism>
<keyword evidence="3" id="KW-1185">Reference proteome</keyword>
<evidence type="ECO:0000313" key="3">
    <source>
        <dbReference type="Proteomes" id="UP000076512"/>
    </source>
</evidence>
<feature type="transmembrane region" description="Helical" evidence="1">
    <location>
        <begin position="24"/>
        <end position="45"/>
    </location>
</feature>
<dbReference type="Proteomes" id="UP000076512">
    <property type="component" value="Unassembled WGS sequence"/>
</dbReference>
<comment type="caution">
    <text evidence="2">The sequence shown here is derived from an EMBL/GenBank/DDBJ whole genome shotgun (WGS) entry which is preliminary data.</text>
</comment>
<dbReference type="STRING" id="455432.AWN90_04030"/>
<sequence>MCPLSKDIQHPPRKEHPVKTSRRITILAAYTTAVAATASILTLLVRDLRWLWPPALDSVIGLDHRPTA</sequence>
<gene>
    <name evidence="2" type="ORF">AWN90_04030</name>
</gene>
<protein>
    <submittedName>
        <fullName evidence="2">Uncharacterized protein</fullName>
    </submittedName>
</protein>
<keyword evidence="1" id="KW-1133">Transmembrane helix</keyword>
<name>A0A164JJ68_9NOCA</name>
<dbReference type="AlphaFoldDB" id="A0A164JJ68"/>
<reference evidence="2 3" key="1">
    <citation type="submission" date="2016-04" db="EMBL/GenBank/DDBJ databases">
        <authorList>
            <person name="Evans L.H."/>
            <person name="Alamgir A."/>
            <person name="Owens N."/>
            <person name="Weber N.D."/>
            <person name="Virtaneva K."/>
            <person name="Barbian K."/>
            <person name="Babar A."/>
            <person name="Rosenke K."/>
        </authorList>
    </citation>
    <scope>NUCLEOTIDE SEQUENCE [LARGE SCALE GENOMIC DNA]</scope>
    <source>
        <strain evidence="2 3">IFM 0406</strain>
    </source>
</reference>
<proteinExistence type="predicted"/>
<accession>A0A164JJ68</accession>
<keyword evidence="1" id="KW-0472">Membrane</keyword>